<evidence type="ECO:0000256" key="8">
    <source>
        <dbReference type="ARBA" id="ARBA00022840"/>
    </source>
</evidence>
<feature type="coiled-coil region" evidence="17">
    <location>
        <begin position="30"/>
        <end position="83"/>
    </location>
</feature>
<feature type="binding site" evidence="15">
    <location>
        <position position="381"/>
    </location>
    <ligand>
        <name>L-serine</name>
        <dbReference type="ChEBI" id="CHEBI:33384"/>
    </ligand>
</feature>
<dbReference type="PIRSF" id="PIRSF001529">
    <property type="entry name" value="Ser-tRNA-synth_IIa"/>
    <property type="match status" value="1"/>
</dbReference>
<dbReference type="EMBL" id="MFDD01000002">
    <property type="protein sequence ID" value="OGE41399.1"/>
    <property type="molecule type" value="Genomic_DNA"/>
</dbReference>
<feature type="binding site" evidence="15">
    <location>
        <position position="259"/>
    </location>
    <ligand>
        <name>L-serine</name>
        <dbReference type="ChEBI" id="CHEBI:33384"/>
    </ligand>
</feature>
<evidence type="ECO:0000256" key="16">
    <source>
        <dbReference type="PIRSR" id="PIRSR001529-2"/>
    </source>
</evidence>
<dbReference type="NCBIfam" id="TIGR00414">
    <property type="entry name" value="serS"/>
    <property type="match status" value="1"/>
</dbReference>
<keyword evidence="7" id="KW-0547">Nucleotide-binding</keyword>
<dbReference type="Pfam" id="PF02403">
    <property type="entry name" value="Seryl_tRNA_N"/>
    <property type="match status" value="1"/>
</dbReference>
<comment type="catalytic activity">
    <reaction evidence="12">
        <text>tRNA(Sec) + L-serine + ATP = L-seryl-tRNA(Sec) + AMP + diphosphate + H(+)</text>
        <dbReference type="Rhea" id="RHEA:42580"/>
        <dbReference type="Rhea" id="RHEA-COMP:9742"/>
        <dbReference type="Rhea" id="RHEA-COMP:10128"/>
        <dbReference type="ChEBI" id="CHEBI:15378"/>
        <dbReference type="ChEBI" id="CHEBI:30616"/>
        <dbReference type="ChEBI" id="CHEBI:33019"/>
        <dbReference type="ChEBI" id="CHEBI:33384"/>
        <dbReference type="ChEBI" id="CHEBI:78442"/>
        <dbReference type="ChEBI" id="CHEBI:78533"/>
        <dbReference type="ChEBI" id="CHEBI:456215"/>
        <dbReference type="EC" id="6.1.1.11"/>
    </reaction>
</comment>
<protein>
    <recommendedName>
        <fullName evidence="11 14">Serine--tRNA ligase</fullName>
        <ecNumber evidence="4 14">6.1.1.11</ecNumber>
    </recommendedName>
</protein>
<dbReference type="SUPFAM" id="SSF55681">
    <property type="entry name" value="Class II aaRS and biotin synthetases"/>
    <property type="match status" value="1"/>
</dbReference>
<comment type="caution">
    <text evidence="19">The sequence shown here is derived from an EMBL/GenBank/DDBJ whole genome shotgun (WGS) entry which is preliminary data.</text>
</comment>
<dbReference type="InterPro" id="IPR045864">
    <property type="entry name" value="aa-tRNA-synth_II/BPL/LPL"/>
</dbReference>
<dbReference type="Gene3D" id="1.10.287.40">
    <property type="entry name" value="Serine-tRNA synthetase, tRNA binding domain"/>
    <property type="match status" value="1"/>
</dbReference>
<comment type="catalytic activity">
    <reaction evidence="13">
        <text>tRNA(Ser) + L-serine + ATP = L-seryl-tRNA(Ser) + AMP + diphosphate + H(+)</text>
        <dbReference type="Rhea" id="RHEA:12292"/>
        <dbReference type="Rhea" id="RHEA-COMP:9669"/>
        <dbReference type="Rhea" id="RHEA-COMP:9703"/>
        <dbReference type="ChEBI" id="CHEBI:15378"/>
        <dbReference type="ChEBI" id="CHEBI:30616"/>
        <dbReference type="ChEBI" id="CHEBI:33019"/>
        <dbReference type="ChEBI" id="CHEBI:33384"/>
        <dbReference type="ChEBI" id="CHEBI:78442"/>
        <dbReference type="ChEBI" id="CHEBI:78533"/>
        <dbReference type="ChEBI" id="CHEBI:456215"/>
        <dbReference type="EC" id="6.1.1.11"/>
    </reaction>
</comment>
<dbReference type="InterPro" id="IPR006195">
    <property type="entry name" value="aa-tRNA-synth_II"/>
</dbReference>
<feature type="binding site" evidence="15">
    <location>
        <position position="228"/>
    </location>
    <ligand>
        <name>L-serine</name>
        <dbReference type="ChEBI" id="CHEBI:33384"/>
    </ligand>
</feature>
<evidence type="ECO:0000256" key="4">
    <source>
        <dbReference type="ARBA" id="ARBA00012840"/>
    </source>
</evidence>
<dbReference type="AlphaFoldDB" id="A0A1F5KKP1"/>
<evidence type="ECO:0000256" key="10">
    <source>
        <dbReference type="ARBA" id="ARBA00023146"/>
    </source>
</evidence>
<sequence>MLDINFIRDNKEIIKKAITDKGIDLDLENLLEIDQARRDLILKVEELRRKRNAAAQLRDIEKGKAIKQELGTLEKELAEIENRFKEMMLFIPNIPSLDSPIGPDSLSNVEIKKWGENPQFSFTPKDHVELSKALGIVDFEAGVKVSGFRGYFLKGQGALLHLAVLNYALGKIVKAGFTPMIPPTLVSERVLIGSGHFPFGKEGIYQIANPGKIETGEEIKNPVFLVGTSEPSLLGYFADRTLSEAELPIKVAGISSCYRSEVGDYGRDTKGLYRVHEFAKVEQVVICRNDLAESEKLFGEIQQISEGILQELGIPYHVIVTSTGDMGAGKYQMNDIEAWMPGRGSYGETHSNSNLTDWQARRLNLKFKDKAGETHLCYTLNNTVIASPRVLIAILENFQQEDGSVIIPEALRPYTGFDKIS</sequence>
<keyword evidence="8 16" id="KW-0067">ATP-binding</keyword>
<feature type="binding site" evidence="16">
    <location>
        <begin position="259"/>
        <end position="261"/>
    </location>
    <ligand>
        <name>ATP</name>
        <dbReference type="ChEBI" id="CHEBI:30616"/>
    </ligand>
</feature>
<comment type="similarity">
    <text evidence="3">Belongs to the class-II aminoacyl-tRNA synthetase family. Type-1 seryl-tRNA synthetase subfamily.</text>
</comment>
<evidence type="ECO:0000256" key="3">
    <source>
        <dbReference type="ARBA" id="ARBA00010728"/>
    </source>
</evidence>
<dbReference type="InterPro" id="IPR010978">
    <property type="entry name" value="tRNA-bd_arm"/>
</dbReference>
<dbReference type="EC" id="6.1.1.11" evidence="4 14"/>
<dbReference type="CDD" id="cd00770">
    <property type="entry name" value="SerRS_core"/>
    <property type="match status" value="1"/>
</dbReference>
<dbReference type="PRINTS" id="PR00981">
    <property type="entry name" value="TRNASYNTHSER"/>
</dbReference>
<evidence type="ECO:0000256" key="2">
    <source>
        <dbReference type="ARBA" id="ARBA00005045"/>
    </source>
</evidence>
<feature type="binding site" evidence="16">
    <location>
        <begin position="348"/>
        <end position="351"/>
    </location>
    <ligand>
        <name>ATP</name>
        <dbReference type="ChEBI" id="CHEBI:30616"/>
    </ligand>
</feature>
<keyword evidence="10" id="KW-0030">Aminoacyl-tRNA synthetase</keyword>
<keyword evidence="5" id="KW-0963">Cytoplasm</keyword>
<dbReference type="GO" id="GO:0006434">
    <property type="term" value="P:seryl-tRNA aminoacylation"/>
    <property type="evidence" value="ECO:0007669"/>
    <property type="project" value="UniProtKB-UniRule"/>
</dbReference>
<evidence type="ECO:0000256" key="12">
    <source>
        <dbReference type="ARBA" id="ARBA00047929"/>
    </source>
</evidence>
<comment type="pathway">
    <text evidence="2">Aminoacyl-tRNA biosynthesis; selenocysteinyl-tRNA(Sec) biosynthesis; L-seryl-tRNA(Sec) from L-serine and tRNA(Sec): step 1/1.</text>
</comment>
<feature type="domain" description="Aminoacyl-transfer RNA synthetases class-II family profile" evidence="18">
    <location>
        <begin position="126"/>
        <end position="408"/>
    </location>
</feature>
<dbReference type="PROSITE" id="PS50862">
    <property type="entry name" value="AA_TRNA_LIGASE_II"/>
    <property type="match status" value="1"/>
</dbReference>
<evidence type="ECO:0000256" key="17">
    <source>
        <dbReference type="SAM" id="Coils"/>
    </source>
</evidence>
<dbReference type="InterPro" id="IPR002314">
    <property type="entry name" value="aa-tRNA-synt_IIb"/>
</dbReference>
<comment type="subcellular location">
    <subcellularLocation>
        <location evidence="1">Cytoplasm</location>
    </subcellularLocation>
</comment>
<dbReference type="InterPro" id="IPR042103">
    <property type="entry name" value="SerRS_1_N_sf"/>
</dbReference>
<dbReference type="GO" id="GO:0005524">
    <property type="term" value="F:ATP binding"/>
    <property type="evidence" value="ECO:0007669"/>
    <property type="project" value="UniProtKB-KW"/>
</dbReference>
<evidence type="ECO:0000256" key="6">
    <source>
        <dbReference type="ARBA" id="ARBA00022598"/>
    </source>
</evidence>
<evidence type="ECO:0000313" key="20">
    <source>
        <dbReference type="Proteomes" id="UP000177328"/>
    </source>
</evidence>
<dbReference type="GO" id="GO:0005737">
    <property type="term" value="C:cytoplasm"/>
    <property type="evidence" value="ECO:0007669"/>
    <property type="project" value="UniProtKB-SubCell"/>
</dbReference>
<evidence type="ECO:0000256" key="14">
    <source>
        <dbReference type="NCBIfam" id="TIGR00414"/>
    </source>
</evidence>
<reference evidence="19 20" key="1">
    <citation type="journal article" date="2016" name="Nat. Commun.">
        <title>Thousands of microbial genomes shed light on interconnected biogeochemical processes in an aquifer system.</title>
        <authorList>
            <person name="Anantharaman K."/>
            <person name="Brown C.T."/>
            <person name="Hug L.A."/>
            <person name="Sharon I."/>
            <person name="Castelle C.J."/>
            <person name="Probst A.J."/>
            <person name="Thomas B.C."/>
            <person name="Singh A."/>
            <person name="Wilkins M.J."/>
            <person name="Karaoz U."/>
            <person name="Brodie E.L."/>
            <person name="Williams K.H."/>
            <person name="Hubbard S.S."/>
            <person name="Banfield J.F."/>
        </authorList>
    </citation>
    <scope>NUCLEOTIDE SEQUENCE [LARGE SCALE GENOMIC DNA]</scope>
</reference>
<dbReference type="PANTHER" id="PTHR43697:SF1">
    <property type="entry name" value="SERINE--TRNA LIGASE"/>
    <property type="match status" value="1"/>
</dbReference>
<evidence type="ECO:0000313" key="19">
    <source>
        <dbReference type="EMBL" id="OGE41399.1"/>
    </source>
</evidence>
<keyword evidence="17" id="KW-0175">Coiled coil</keyword>
<dbReference type="InterPro" id="IPR015866">
    <property type="entry name" value="Ser-tRNA-synth_1_N"/>
</dbReference>
<gene>
    <name evidence="19" type="ORF">A3D25_02635</name>
</gene>
<evidence type="ECO:0000256" key="1">
    <source>
        <dbReference type="ARBA" id="ARBA00004496"/>
    </source>
</evidence>
<feature type="binding site" evidence="15">
    <location>
        <position position="282"/>
    </location>
    <ligand>
        <name>L-serine</name>
        <dbReference type="ChEBI" id="CHEBI:33384"/>
    </ligand>
</feature>
<name>A0A1F5KKP1_9BACT</name>
<evidence type="ECO:0000256" key="7">
    <source>
        <dbReference type="ARBA" id="ARBA00022741"/>
    </source>
</evidence>
<dbReference type="PANTHER" id="PTHR43697">
    <property type="entry name" value="SERYL-TRNA SYNTHETASE"/>
    <property type="match status" value="1"/>
</dbReference>
<evidence type="ECO:0000256" key="11">
    <source>
        <dbReference type="ARBA" id="ARBA00039158"/>
    </source>
</evidence>
<organism evidence="19 20">
    <name type="scientific">Candidatus Daviesbacteria bacterium RIFCSPHIGHO2_02_FULL_43_12</name>
    <dbReference type="NCBI Taxonomy" id="1797776"/>
    <lineage>
        <taxon>Bacteria</taxon>
        <taxon>Candidatus Daviesiibacteriota</taxon>
    </lineage>
</organism>
<proteinExistence type="inferred from homology"/>
<dbReference type="InterPro" id="IPR033729">
    <property type="entry name" value="SerRS_core"/>
</dbReference>
<dbReference type="InterPro" id="IPR002317">
    <property type="entry name" value="Ser-tRNA-ligase_type_1"/>
</dbReference>
<feature type="site" description="Important for serine binding" evidence="15">
    <location>
        <position position="383"/>
    </location>
</feature>
<keyword evidence="6 19" id="KW-0436">Ligase</keyword>
<feature type="binding site" evidence="16">
    <location>
        <begin position="275"/>
        <end position="278"/>
    </location>
    <ligand>
        <name>ATP</name>
        <dbReference type="ChEBI" id="CHEBI:30616"/>
    </ligand>
</feature>
<evidence type="ECO:0000256" key="13">
    <source>
        <dbReference type="ARBA" id="ARBA00048823"/>
    </source>
</evidence>
<evidence type="ECO:0000256" key="5">
    <source>
        <dbReference type="ARBA" id="ARBA00022490"/>
    </source>
</evidence>
<dbReference type="Pfam" id="PF00587">
    <property type="entry name" value="tRNA-synt_2b"/>
    <property type="match status" value="1"/>
</dbReference>
<evidence type="ECO:0000256" key="15">
    <source>
        <dbReference type="PIRSR" id="PIRSR001529-1"/>
    </source>
</evidence>
<dbReference type="GO" id="GO:0004828">
    <property type="term" value="F:serine-tRNA ligase activity"/>
    <property type="evidence" value="ECO:0007669"/>
    <property type="project" value="UniProtKB-UniRule"/>
</dbReference>
<keyword evidence="9" id="KW-0648">Protein biosynthesis</keyword>
<dbReference type="Gene3D" id="3.30.930.10">
    <property type="entry name" value="Bira Bifunctional Protein, Domain 2"/>
    <property type="match status" value="1"/>
</dbReference>
<evidence type="ECO:0000259" key="18">
    <source>
        <dbReference type="PROSITE" id="PS50862"/>
    </source>
</evidence>
<accession>A0A1F5KKP1</accession>
<dbReference type="Proteomes" id="UP000177328">
    <property type="component" value="Unassembled WGS sequence"/>
</dbReference>
<dbReference type="SUPFAM" id="SSF46589">
    <property type="entry name" value="tRNA-binding arm"/>
    <property type="match status" value="1"/>
</dbReference>
<evidence type="ECO:0000256" key="9">
    <source>
        <dbReference type="ARBA" id="ARBA00022917"/>
    </source>
</evidence>